<evidence type="ECO:0000313" key="4">
    <source>
        <dbReference type="Proteomes" id="UP000179807"/>
    </source>
</evidence>
<dbReference type="Proteomes" id="UP000179807">
    <property type="component" value="Unassembled WGS sequence"/>
</dbReference>
<feature type="region of interest" description="Disordered" evidence="1">
    <location>
        <begin position="321"/>
        <end position="342"/>
    </location>
</feature>
<dbReference type="InterPro" id="IPR000719">
    <property type="entry name" value="Prot_kinase_dom"/>
</dbReference>
<dbReference type="PANTHER" id="PTHR44329">
    <property type="entry name" value="SERINE/THREONINE-PROTEIN KINASE TNNI3K-RELATED"/>
    <property type="match status" value="1"/>
</dbReference>
<comment type="caution">
    <text evidence="3">The sequence shown here is derived from an EMBL/GenBank/DDBJ whole genome shotgun (WGS) entry which is preliminary data.</text>
</comment>
<evidence type="ECO:0000313" key="3">
    <source>
        <dbReference type="EMBL" id="OHS99768.1"/>
    </source>
</evidence>
<keyword evidence="4" id="KW-1185">Reference proteome</keyword>
<proteinExistence type="predicted"/>
<dbReference type="EMBL" id="MLAK01000988">
    <property type="protein sequence ID" value="OHS99768.1"/>
    <property type="molecule type" value="Genomic_DNA"/>
</dbReference>
<dbReference type="OrthoDB" id="4062651at2759"/>
<dbReference type="PROSITE" id="PS00108">
    <property type="entry name" value="PROTEIN_KINASE_ST"/>
    <property type="match status" value="1"/>
</dbReference>
<dbReference type="SMART" id="SM00220">
    <property type="entry name" value="S_TKc"/>
    <property type="match status" value="1"/>
</dbReference>
<dbReference type="PANTHER" id="PTHR44329:SF214">
    <property type="entry name" value="PROTEIN KINASE DOMAIN-CONTAINING PROTEIN"/>
    <property type="match status" value="1"/>
</dbReference>
<dbReference type="PROSITE" id="PS50011">
    <property type="entry name" value="PROTEIN_KINASE_DOM"/>
    <property type="match status" value="1"/>
</dbReference>
<protein>
    <recommendedName>
        <fullName evidence="2">Protein kinase domain-containing protein</fullName>
    </recommendedName>
</protein>
<dbReference type="GeneID" id="94843950"/>
<dbReference type="Pfam" id="PF00069">
    <property type="entry name" value="Pkinase"/>
    <property type="match status" value="1"/>
</dbReference>
<dbReference type="RefSeq" id="XP_068352905.1">
    <property type="nucleotide sequence ID" value="XM_068509246.1"/>
</dbReference>
<dbReference type="InterPro" id="IPR011009">
    <property type="entry name" value="Kinase-like_dom_sf"/>
</dbReference>
<evidence type="ECO:0000256" key="1">
    <source>
        <dbReference type="SAM" id="MobiDB-lite"/>
    </source>
</evidence>
<dbReference type="VEuPathDB" id="TrichDB:TRFO_33732"/>
<dbReference type="GO" id="GO:0005524">
    <property type="term" value="F:ATP binding"/>
    <property type="evidence" value="ECO:0007669"/>
    <property type="project" value="InterPro"/>
</dbReference>
<reference evidence="3" key="1">
    <citation type="submission" date="2016-10" db="EMBL/GenBank/DDBJ databases">
        <authorList>
            <person name="Benchimol M."/>
            <person name="Almeida L.G."/>
            <person name="Vasconcelos A.T."/>
            <person name="Perreira-Neves A."/>
            <person name="Rosa I.A."/>
            <person name="Tasca T."/>
            <person name="Bogo M.R."/>
            <person name="de Souza W."/>
        </authorList>
    </citation>
    <scope>NUCLEOTIDE SEQUENCE [LARGE SCALE GENOMIC DNA]</scope>
    <source>
        <strain evidence="3">K</strain>
    </source>
</reference>
<dbReference type="InterPro" id="IPR008271">
    <property type="entry name" value="Ser/Thr_kinase_AS"/>
</dbReference>
<dbReference type="Gene3D" id="1.10.510.10">
    <property type="entry name" value="Transferase(Phosphotransferase) domain 1"/>
    <property type="match status" value="1"/>
</dbReference>
<dbReference type="GO" id="GO:0004674">
    <property type="term" value="F:protein serine/threonine kinase activity"/>
    <property type="evidence" value="ECO:0007669"/>
    <property type="project" value="TreeGrafter"/>
</dbReference>
<name>A0A1J4JKY6_9EUKA</name>
<accession>A0A1J4JKY6</accession>
<gene>
    <name evidence="3" type="ORF">TRFO_33732</name>
</gene>
<dbReference type="SUPFAM" id="SSF56112">
    <property type="entry name" value="Protein kinase-like (PK-like)"/>
    <property type="match status" value="1"/>
</dbReference>
<dbReference type="AlphaFoldDB" id="A0A1J4JKY6"/>
<evidence type="ECO:0000259" key="2">
    <source>
        <dbReference type="PROSITE" id="PS50011"/>
    </source>
</evidence>
<dbReference type="InterPro" id="IPR051681">
    <property type="entry name" value="Ser/Thr_Kinases-Pseudokinases"/>
</dbReference>
<organism evidence="3 4">
    <name type="scientific">Tritrichomonas foetus</name>
    <dbReference type="NCBI Taxonomy" id="1144522"/>
    <lineage>
        <taxon>Eukaryota</taxon>
        <taxon>Metamonada</taxon>
        <taxon>Parabasalia</taxon>
        <taxon>Tritrichomonadida</taxon>
        <taxon>Tritrichomonadidae</taxon>
        <taxon>Tritrichomonas</taxon>
    </lineage>
</organism>
<feature type="domain" description="Protein kinase" evidence="2">
    <location>
        <begin position="37"/>
        <end position="303"/>
    </location>
</feature>
<sequence>MIRIILVISYVKTIWFVYIFANMTNRLSERVSSISDFKTINSIDKGTFGTVYKVVHNKTKKIYALKRLEPLSEQKDFMREITLMNTNCHMTLTPVIHFNFESPTSNAFFTMPYYEEGSLERKIIETEDDNTFFNGTNRTIAAFGIAYGMKLLHDKKIIHRDLKTSNVLLDDNLEPVISDFGFSKVYKDAVEMSRFCGSPKFVAPECFTITDDNFLTSSIDVFSYSVVLHRLFNGKFIFSIRDSNLSPDYINERIQNGDRYYISSRVPEDWKEMIVQCWNQNPNDRPSFTRIVEWMENGDHLFPGADKDTFLEYVERVKNYSEKKDAEDDSSPPDTVDFDFSV</sequence>